<evidence type="ECO:0000256" key="4">
    <source>
        <dbReference type="ARBA" id="ARBA00022837"/>
    </source>
</evidence>
<name>A0A8J8MIZ1_9FIRM</name>
<dbReference type="PROSITE" id="PS00149">
    <property type="entry name" value="SULFATASE_2"/>
    <property type="match status" value="1"/>
</dbReference>
<dbReference type="RefSeq" id="WP_212697597.1">
    <property type="nucleotide sequence ID" value="NZ_CP058649.1"/>
</dbReference>
<dbReference type="InterPro" id="IPR017850">
    <property type="entry name" value="Alkaline_phosphatase_core_sf"/>
</dbReference>
<evidence type="ECO:0000256" key="2">
    <source>
        <dbReference type="ARBA" id="ARBA00022723"/>
    </source>
</evidence>
<dbReference type="SUPFAM" id="SSF53649">
    <property type="entry name" value="Alkaline phosphatase-like"/>
    <property type="match status" value="1"/>
</dbReference>
<evidence type="ECO:0000313" key="7">
    <source>
        <dbReference type="Proteomes" id="UP000683246"/>
    </source>
</evidence>
<dbReference type="GO" id="GO:0046872">
    <property type="term" value="F:metal ion binding"/>
    <property type="evidence" value="ECO:0007669"/>
    <property type="project" value="UniProtKB-KW"/>
</dbReference>
<dbReference type="Pfam" id="PF00884">
    <property type="entry name" value="Sulfatase"/>
    <property type="match status" value="1"/>
</dbReference>
<feature type="domain" description="Sulfatase N-terminal" evidence="5">
    <location>
        <begin position="4"/>
        <end position="356"/>
    </location>
</feature>
<protein>
    <submittedName>
        <fullName evidence="6">Sulfatase-like hydrolase/transferase</fullName>
    </submittedName>
</protein>
<reference evidence="6" key="1">
    <citation type="submission" date="2020-07" db="EMBL/GenBank/DDBJ databases">
        <title>Vallitalea pronyensis genome.</title>
        <authorList>
            <person name="Postec A."/>
        </authorList>
    </citation>
    <scope>NUCLEOTIDE SEQUENCE</scope>
    <source>
        <strain evidence="6">FatNI3</strain>
    </source>
</reference>
<dbReference type="EMBL" id="CP058649">
    <property type="protein sequence ID" value="QUI22118.1"/>
    <property type="molecule type" value="Genomic_DNA"/>
</dbReference>
<proteinExistence type="inferred from homology"/>
<dbReference type="Proteomes" id="UP000683246">
    <property type="component" value="Chromosome"/>
</dbReference>
<evidence type="ECO:0000259" key="5">
    <source>
        <dbReference type="Pfam" id="PF00884"/>
    </source>
</evidence>
<evidence type="ECO:0000313" key="6">
    <source>
        <dbReference type="EMBL" id="QUI22118.1"/>
    </source>
</evidence>
<dbReference type="InterPro" id="IPR000917">
    <property type="entry name" value="Sulfatase_N"/>
</dbReference>
<keyword evidence="7" id="KW-1185">Reference proteome</keyword>
<keyword evidence="3 6" id="KW-0378">Hydrolase</keyword>
<dbReference type="CDD" id="cd16155">
    <property type="entry name" value="sulfatase_like"/>
    <property type="match status" value="1"/>
</dbReference>
<dbReference type="Gene3D" id="3.40.720.10">
    <property type="entry name" value="Alkaline Phosphatase, subunit A"/>
    <property type="match status" value="1"/>
</dbReference>
<keyword evidence="2" id="KW-0479">Metal-binding</keyword>
<dbReference type="InterPro" id="IPR024607">
    <property type="entry name" value="Sulfatase_CS"/>
</dbReference>
<dbReference type="KEGG" id="vpy:HZI73_07310"/>
<dbReference type="PANTHER" id="PTHR42693">
    <property type="entry name" value="ARYLSULFATASE FAMILY MEMBER"/>
    <property type="match status" value="1"/>
</dbReference>
<dbReference type="AlphaFoldDB" id="A0A8J8MIZ1"/>
<sequence>MKKPNIVFIFADDQRLDTINCLGNHDIKTPHLDQLCGEGEAFTNAHIMGATSPAVCMPSRAMLLTGRELHHLHGEGRRNGAIIPEAHVTFPRYFSDHGYHSHGIGKWHQDRASFNRSFDTAERIFGFANGWYENYGGHFNIPLHDYDPTGAYPHENAYILDKNGHKEGVRQAVCGMHSNDIFRDAAVEFIEERTEEEPFFMYVSLVAPHDPRQTSDQYEDMYSSESVPLPENYLDMHPFDNGDLYSRDEKLEWWPRRKRAIRKHIADYYAMITHIDDTVGAIVKALQNKGIYEDTLLIFSGDNGLAVGQHGLMGKQSLYEHSIRVPLIMKGPGIEKGKRNDTLCYLLDIFPTLCDICNLPIPKTVDGISLYGTEKRNHLQFAYLDCQKAYKDENYKVIRYDVNGERRYQLFDMKEDVKEMHDLSQQDDYQHIVETYKRKVNTWANAFCWSENHE</sequence>
<organism evidence="6 7">
    <name type="scientific">Vallitalea pronyensis</name>
    <dbReference type="NCBI Taxonomy" id="1348613"/>
    <lineage>
        <taxon>Bacteria</taxon>
        <taxon>Bacillati</taxon>
        <taxon>Bacillota</taxon>
        <taxon>Clostridia</taxon>
        <taxon>Lachnospirales</taxon>
        <taxon>Vallitaleaceae</taxon>
        <taxon>Vallitalea</taxon>
    </lineage>
</organism>
<evidence type="ECO:0000256" key="3">
    <source>
        <dbReference type="ARBA" id="ARBA00022801"/>
    </source>
</evidence>
<dbReference type="PANTHER" id="PTHR42693:SF33">
    <property type="entry name" value="ARYLSULFATASE"/>
    <property type="match status" value="1"/>
</dbReference>
<keyword evidence="4" id="KW-0106">Calcium</keyword>
<dbReference type="InterPro" id="IPR050738">
    <property type="entry name" value="Sulfatase"/>
</dbReference>
<comment type="similarity">
    <text evidence="1">Belongs to the sulfatase family.</text>
</comment>
<evidence type="ECO:0000256" key="1">
    <source>
        <dbReference type="ARBA" id="ARBA00008779"/>
    </source>
</evidence>
<dbReference type="GO" id="GO:0004065">
    <property type="term" value="F:arylsulfatase activity"/>
    <property type="evidence" value="ECO:0007669"/>
    <property type="project" value="TreeGrafter"/>
</dbReference>
<gene>
    <name evidence="6" type="ORF">HZI73_07310</name>
</gene>
<accession>A0A8J8MIZ1</accession>